<dbReference type="EMBL" id="MU003774">
    <property type="protein sequence ID" value="KAF2723926.1"/>
    <property type="molecule type" value="Genomic_DNA"/>
</dbReference>
<gene>
    <name evidence="2" type="ORF">K431DRAFT_310643</name>
</gene>
<dbReference type="Proteomes" id="UP000799441">
    <property type="component" value="Unassembled WGS sequence"/>
</dbReference>
<feature type="chain" id="PRO_5040375641" evidence="1">
    <location>
        <begin position="18"/>
        <end position="201"/>
    </location>
</feature>
<comment type="caution">
    <text evidence="2">The sequence shown here is derived from an EMBL/GenBank/DDBJ whole genome shotgun (WGS) entry which is preliminary data.</text>
</comment>
<accession>A0A9P4QFH3</accession>
<dbReference type="OrthoDB" id="3633220at2759"/>
<feature type="signal peptide" evidence="1">
    <location>
        <begin position="1"/>
        <end position="17"/>
    </location>
</feature>
<organism evidence="2 3">
    <name type="scientific">Polychaeton citri CBS 116435</name>
    <dbReference type="NCBI Taxonomy" id="1314669"/>
    <lineage>
        <taxon>Eukaryota</taxon>
        <taxon>Fungi</taxon>
        <taxon>Dikarya</taxon>
        <taxon>Ascomycota</taxon>
        <taxon>Pezizomycotina</taxon>
        <taxon>Dothideomycetes</taxon>
        <taxon>Dothideomycetidae</taxon>
        <taxon>Capnodiales</taxon>
        <taxon>Capnodiaceae</taxon>
        <taxon>Polychaeton</taxon>
    </lineage>
</organism>
<reference evidence="2" key="1">
    <citation type="journal article" date="2020" name="Stud. Mycol.">
        <title>101 Dothideomycetes genomes: a test case for predicting lifestyles and emergence of pathogens.</title>
        <authorList>
            <person name="Haridas S."/>
            <person name="Albert R."/>
            <person name="Binder M."/>
            <person name="Bloem J."/>
            <person name="Labutti K."/>
            <person name="Salamov A."/>
            <person name="Andreopoulos B."/>
            <person name="Baker S."/>
            <person name="Barry K."/>
            <person name="Bills G."/>
            <person name="Bluhm B."/>
            <person name="Cannon C."/>
            <person name="Castanera R."/>
            <person name="Culley D."/>
            <person name="Daum C."/>
            <person name="Ezra D."/>
            <person name="Gonzalez J."/>
            <person name="Henrissat B."/>
            <person name="Kuo A."/>
            <person name="Liang C."/>
            <person name="Lipzen A."/>
            <person name="Lutzoni F."/>
            <person name="Magnuson J."/>
            <person name="Mondo S."/>
            <person name="Nolan M."/>
            <person name="Ohm R."/>
            <person name="Pangilinan J."/>
            <person name="Park H.-J."/>
            <person name="Ramirez L."/>
            <person name="Alfaro M."/>
            <person name="Sun H."/>
            <person name="Tritt A."/>
            <person name="Yoshinaga Y."/>
            <person name="Zwiers L.-H."/>
            <person name="Turgeon B."/>
            <person name="Goodwin S."/>
            <person name="Spatafora J."/>
            <person name="Crous P."/>
            <person name="Grigoriev I."/>
        </authorList>
    </citation>
    <scope>NUCLEOTIDE SEQUENCE</scope>
    <source>
        <strain evidence="2">CBS 116435</strain>
    </source>
</reference>
<keyword evidence="3" id="KW-1185">Reference proteome</keyword>
<proteinExistence type="predicted"/>
<dbReference type="AlphaFoldDB" id="A0A9P4QFH3"/>
<evidence type="ECO:0000313" key="2">
    <source>
        <dbReference type="EMBL" id="KAF2723926.1"/>
    </source>
</evidence>
<sequence>MHIRNLTFAALAGAASAVPAPQSDSVLDGQPPENQEFALAMTVDGTDTYVSLNAVSNGTLGNLVLQTQRLSVYPGTPAYFNGSAADGMAALNFDLTDSTDEYNKGVFGLHAPDVGDNYGYSTPVSAIYGFQEFAWGSYNGTITHNLNAALEDFFSCEGVINGEKASYLAWGVYQSNGEAPEGCAVTNLVKNCNVEGGATDC</sequence>
<protein>
    <submittedName>
        <fullName evidence="2">Uncharacterized protein</fullName>
    </submittedName>
</protein>
<evidence type="ECO:0000256" key="1">
    <source>
        <dbReference type="SAM" id="SignalP"/>
    </source>
</evidence>
<keyword evidence="1" id="KW-0732">Signal</keyword>
<evidence type="ECO:0000313" key="3">
    <source>
        <dbReference type="Proteomes" id="UP000799441"/>
    </source>
</evidence>
<name>A0A9P4QFH3_9PEZI</name>